<accession>A0A915LD42</accession>
<evidence type="ECO:0000256" key="1">
    <source>
        <dbReference type="SAM" id="MobiDB-lite"/>
    </source>
</evidence>
<dbReference type="Proteomes" id="UP000887565">
    <property type="component" value="Unplaced"/>
</dbReference>
<protein>
    <submittedName>
        <fullName evidence="3">Uncharacterized protein</fullName>
    </submittedName>
</protein>
<sequence>MLAGFKMPNERISRERIPQDQERFHQPERAPELSNQELVTQLGELKGTVEALFNIITHAATEDNKREAD</sequence>
<evidence type="ECO:0000313" key="3">
    <source>
        <dbReference type="WBParaSite" id="nRc.2.0.1.t47746-RA"/>
    </source>
</evidence>
<feature type="region of interest" description="Disordered" evidence="1">
    <location>
        <begin position="1"/>
        <end position="33"/>
    </location>
</feature>
<evidence type="ECO:0000313" key="2">
    <source>
        <dbReference type="Proteomes" id="UP000887565"/>
    </source>
</evidence>
<dbReference type="AlphaFoldDB" id="A0A915LD42"/>
<reference evidence="3" key="1">
    <citation type="submission" date="2022-11" db="UniProtKB">
        <authorList>
            <consortium name="WormBaseParasite"/>
        </authorList>
    </citation>
    <scope>IDENTIFICATION</scope>
</reference>
<keyword evidence="2" id="KW-1185">Reference proteome</keyword>
<proteinExistence type="predicted"/>
<feature type="compositionally biased region" description="Basic and acidic residues" evidence="1">
    <location>
        <begin position="8"/>
        <end position="31"/>
    </location>
</feature>
<organism evidence="2 3">
    <name type="scientific">Romanomermis culicivorax</name>
    <name type="common">Nematode worm</name>
    <dbReference type="NCBI Taxonomy" id="13658"/>
    <lineage>
        <taxon>Eukaryota</taxon>
        <taxon>Metazoa</taxon>
        <taxon>Ecdysozoa</taxon>
        <taxon>Nematoda</taxon>
        <taxon>Enoplea</taxon>
        <taxon>Dorylaimia</taxon>
        <taxon>Mermithida</taxon>
        <taxon>Mermithoidea</taxon>
        <taxon>Mermithidae</taxon>
        <taxon>Romanomermis</taxon>
    </lineage>
</organism>
<name>A0A915LD42_ROMCU</name>
<dbReference type="WBParaSite" id="nRc.2.0.1.t47746-RA">
    <property type="protein sequence ID" value="nRc.2.0.1.t47746-RA"/>
    <property type="gene ID" value="nRc.2.0.1.g47746"/>
</dbReference>